<dbReference type="AlphaFoldDB" id="A0A1B6HWF1"/>
<feature type="non-terminal residue" evidence="1">
    <location>
        <position position="143"/>
    </location>
</feature>
<protein>
    <submittedName>
        <fullName evidence="1">Uncharacterized protein</fullName>
    </submittedName>
</protein>
<reference evidence="1" key="1">
    <citation type="submission" date="2015-11" db="EMBL/GenBank/DDBJ databases">
        <title>De novo transcriptome assembly of four potential Pierce s Disease insect vectors from Arizona vineyards.</title>
        <authorList>
            <person name="Tassone E.E."/>
        </authorList>
    </citation>
    <scope>NUCLEOTIDE SEQUENCE</scope>
</reference>
<proteinExistence type="predicted"/>
<sequence>TRAIKTEPLVSTTVNNELTAKVASMDHLILECKIFQRHQITSGVIDLTEDTDTDIELSDDTIAGKKVPEINYLAVDNQYTIDTPEEVLLKNYALNCGHDSSKFVDGLCLMPCNTLLMCGDICSGNCHACSQGRIHVPCTEPCG</sequence>
<gene>
    <name evidence="1" type="ORF">g.202</name>
</gene>
<dbReference type="EMBL" id="GECU01028694">
    <property type="protein sequence ID" value="JAS79012.1"/>
    <property type="molecule type" value="Transcribed_RNA"/>
</dbReference>
<evidence type="ECO:0000313" key="1">
    <source>
        <dbReference type="EMBL" id="JAS79012.1"/>
    </source>
</evidence>
<accession>A0A1B6HWF1</accession>
<feature type="non-terminal residue" evidence="1">
    <location>
        <position position="1"/>
    </location>
</feature>
<organism evidence="1">
    <name type="scientific">Homalodisca liturata</name>
    <dbReference type="NCBI Taxonomy" id="320908"/>
    <lineage>
        <taxon>Eukaryota</taxon>
        <taxon>Metazoa</taxon>
        <taxon>Ecdysozoa</taxon>
        <taxon>Arthropoda</taxon>
        <taxon>Hexapoda</taxon>
        <taxon>Insecta</taxon>
        <taxon>Pterygota</taxon>
        <taxon>Neoptera</taxon>
        <taxon>Paraneoptera</taxon>
        <taxon>Hemiptera</taxon>
        <taxon>Auchenorrhyncha</taxon>
        <taxon>Membracoidea</taxon>
        <taxon>Cicadellidae</taxon>
        <taxon>Cicadellinae</taxon>
        <taxon>Proconiini</taxon>
        <taxon>Homalodisca</taxon>
    </lineage>
</organism>
<name>A0A1B6HWF1_9HEMI</name>